<keyword evidence="5" id="KW-1185">Reference proteome</keyword>
<dbReference type="OMA" id="CDILADF"/>
<evidence type="ECO:0000313" key="4">
    <source>
        <dbReference type="EMBL" id="KYP72538.1"/>
    </source>
</evidence>
<dbReference type="Gene3D" id="3.40.50.200">
    <property type="entry name" value="Peptidase S8/S53 domain"/>
    <property type="match status" value="1"/>
</dbReference>
<dbReference type="GO" id="GO:0004252">
    <property type="term" value="F:serine-type endopeptidase activity"/>
    <property type="evidence" value="ECO:0007669"/>
    <property type="project" value="InterPro"/>
</dbReference>
<dbReference type="GO" id="GO:0006508">
    <property type="term" value="P:proteolysis"/>
    <property type="evidence" value="ECO:0007669"/>
    <property type="project" value="InterPro"/>
</dbReference>
<organism evidence="4 5">
    <name type="scientific">Cajanus cajan</name>
    <name type="common">Pigeon pea</name>
    <name type="synonym">Cajanus indicus</name>
    <dbReference type="NCBI Taxonomy" id="3821"/>
    <lineage>
        <taxon>Eukaryota</taxon>
        <taxon>Viridiplantae</taxon>
        <taxon>Streptophyta</taxon>
        <taxon>Embryophyta</taxon>
        <taxon>Tracheophyta</taxon>
        <taxon>Spermatophyta</taxon>
        <taxon>Magnoliopsida</taxon>
        <taxon>eudicotyledons</taxon>
        <taxon>Gunneridae</taxon>
        <taxon>Pentapetalae</taxon>
        <taxon>rosids</taxon>
        <taxon>fabids</taxon>
        <taxon>Fabales</taxon>
        <taxon>Fabaceae</taxon>
        <taxon>Papilionoideae</taxon>
        <taxon>50 kb inversion clade</taxon>
        <taxon>NPAAA clade</taxon>
        <taxon>indigoferoid/millettioid clade</taxon>
        <taxon>Phaseoleae</taxon>
        <taxon>Cajanus</taxon>
    </lineage>
</organism>
<dbReference type="SUPFAM" id="SSF52743">
    <property type="entry name" value="Subtilisin-like"/>
    <property type="match status" value="1"/>
</dbReference>
<accession>A0A151TZV6</accession>
<dbReference type="InterPro" id="IPR036852">
    <property type="entry name" value="Peptidase_S8/S53_dom_sf"/>
</dbReference>
<dbReference type="EMBL" id="CM003604">
    <property type="protein sequence ID" value="KYP72538.1"/>
    <property type="molecule type" value="Genomic_DNA"/>
</dbReference>
<feature type="non-terminal residue" evidence="4">
    <location>
        <position position="1"/>
    </location>
</feature>
<dbReference type="GO" id="GO:0005576">
    <property type="term" value="C:extracellular region"/>
    <property type="evidence" value="ECO:0007669"/>
    <property type="project" value="UniProtKB-SubCell"/>
</dbReference>
<evidence type="ECO:0000256" key="3">
    <source>
        <dbReference type="ARBA" id="ARBA00022729"/>
    </source>
</evidence>
<dbReference type="PANTHER" id="PTHR10795">
    <property type="entry name" value="PROPROTEIN CONVERTASE SUBTILISIN/KEXIN"/>
    <property type="match status" value="1"/>
</dbReference>
<name>A0A151TZV6_CAJCA</name>
<dbReference type="STRING" id="3821.A0A151TZV6"/>
<reference evidence="4 5" key="1">
    <citation type="journal article" date="2012" name="Nat. Biotechnol.">
        <title>Draft genome sequence of pigeonpea (Cajanus cajan), an orphan legume crop of resource-poor farmers.</title>
        <authorList>
            <person name="Varshney R.K."/>
            <person name="Chen W."/>
            <person name="Li Y."/>
            <person name="Bharti A.K."/>
            <person name="Saxena R.K."/>
            <person name="Schlueter J.A."/>
            <person name="Donoghue M.T."/>
            <person name="Azam S."/>
            <person name="Fan G."/>
            <person name="Whaley A.M."/>
            <person name="Farmer A.D."/>
            <person name="Sheridan J."/>
            <person name="Iwata A."/>
            <person name="Tuteja R."/>
            <person name="Penmetsa R.V."/>
            <person name="Wu W."/>
            <person name="Upadhyaya H.D."/>
            <person name="Yang S.P."/>
            <person name="Shah T."/>
            <person name="Saxena K.B."/>
            <person name="Michael T."/>
            <person name="McCombie W.R."/>
            <person name="Yang B."/>
            <person name="Zhang G."/>
            <person name="Yang H."/>
            <person name="Wang J."/>
            <person name="Spillane C."/>
            <person name="Cook D.R."/>
            <person name="May G.D."/>
            <person name="Xu X."/>
            <person name="Jackson S.A."/>
        </authorList>
    </citation>
    <scope>NUCLEOTIDE SEQUENCE [LARGE SCALE GENOMIC DNA]</scope>
    <source>
        <strain evidence="5">cv. Asha</strain>
    </source>
</reference>
<comment type="similarity">
    <text evidence="2">Belongs to the peptidase S8 family.</text>
</comment>
<dbReference type="AlphaFoldDB" id="A0A151TZV6"/>
<gene>
    <name evidence="4" type="ORF">KK1_005129</name>
</gene>
<dbReference type="Proteomes" id="UP000075243">
    <property type="component" value="Chromosome 2"/>
</dbReference>
<evidence type="ECO:0000256" key="1">
    <source>
        <dbReference type="ARBA" id="ARBA00004613"/>
    </source>
</evidence>
<dbReference type="InterPro" id="IPR045051">
    <property type="entry name" value="SBT"/>
</dbReference>
<keyword evidence="3" id="KW-0732">Signal</keyword>
<sequence>CVAGKHFLPSRKLIGARYFYAGYKATNGKMNSTLEYCFPRDSDNHDTHIASIATRRYVFPTSTMGYAKGMAARMAPKARLAVYKICWNVGC</sequence>
<proteinExistence type="inferred from homology"/>
<comment type="subcellular location">
    <subcellularLocation>
        <location evidence="1">Secreted</location>
    </subcellularLocation>
</comment>
<evidence type="ECO:0000313" key="5">
    <source>
        <dbReference type="Proteomes" id="UP000075243"/>
    </source>
</evidence>
<dbReference type="Gramene" id="C.cajan_05006.t">
    <property type="protein sequence ID" value="C.cajan_05006.t.cds1"/>
    <property type="gene ID" value="C.cajan_05006"/>
</dbReference>
<protein>
    <submittedName>
        <fullName evidence="4">Subtilisin-like protease</fullName>
    </submittedName>
</protein>
<evidence type="ECO:0000256" key="2">
    <source>
        <dbReference type="ARBA" id="ARBA00011073"/>
    </source>
</evidence>